<evidence type="ECO:0000313" key="4">
    <source>
        <dbReference type="EMBL" id="WEJ63110.1"/>
    </source>
</evidence>
<dbReference type="RefSeq" id="WP_275595363.1">
    <property type="nucleotide sequence ID" value="NZ_CP102381.1"/>
</dbReference>
<dbReference type="Proteomes" id="UP001222275">
    <property type="component" value="Chromosome"/>
</dbReference>
<dbReference type="PANTHER" id="PTHR35303:SF5">
    <property type="entry name" value="OS02G0197800 PROTEIN"/>
    <property type="match status" value="1"/>
</dbReference>
<evidence type="ECO:0000256" key="1">
    <source>
        <dbReference type="ARBA" id="ARBA00022723"/>
    </source>
</evidence>
<sequence>MPHPTDIKLHQKSKTLDVSFDTGEEFNFSCEFLRVYSQSAEVTGHAPGQEVLQLDKQDVNIVDITPVGNYAVKLHFDDGHDTGLYTWERLYDLGKNQQDYWVDYLRRVMRAGHNHPELEKLKQNIKNPTH</sequence>
<gene>
    <name evidence="4" type="ORF">NR989_02340</name>
</gene>
<name>A0ABY8CAW7_9GAMM</name>
<evidence type="ECO:0000256" key="2">
    <source>
        <dbReference type="ARBA" id="ARBA00023004"/>
    </source>
</evidence>
<dbReference type="InterPro" id="IPR010376">
    <property type="entry name" value="GBBH-like_N"/>
</dbReference>
<dbReference type="InterPro" id="IPR038492">
    <property type="entry name" value="GBBH-like_N_sf"/>
</dbReference>
<proteinExistence type="predicted"/>
<dbReference type="Gene3D" id="3.30.2020.30">
    <property type="match status" value="1"/>
</dbReference>
<dbReference type="Pfam" id="PF06155">
    <property type="entry name" value="GBBH-like_N"/>
    <property type="match status" value="1"/>
</dbReference>
<organism evidence="4 5">
    <name type="scientific">Thiomicrorhabdus lithotrophica</name>
    <dbReference type="NCBI Taxonomy" id="2949997"/>
    <lineage>
        <taxon>Bacteria</taxon>
        <taxon>Pseudomonadati</taxon>
        <taxon>Pseudomonadota</taxon>
        <taxon>Gammaproteobacteria</taxon>
        <taxon>Thiotrichales</taxon>
        <taxon>Piscirickettsiaceae</taxon>
        <taxon>Thiomicrorhabdus</taxon>
    </lineage>
</organism>
<dbReference type="EMBL" id="CP102381">
    <property type="protein sequence ID" value="WEJ63110.1"/>
    <property type="molecule type" value="Genomic_DNA"/>
</dbReference>
<keyword evidence="2" id="KW-0408">Iron</keyword>
<reference evidence="4 5" key="1">
    <citation type="submission" date="2022-06" db="EMBL/GenBank/DDBJ databases">
        <title>Thiomicrohabdus sp. nov, an obligately chemolithoautotrophic, sulfur-oxidizing bacterium isolated from beach of Guanyin Mountain. Amoy.</title>
        <authorList>
            <person name="Zhu H."/>
        </authorList>
    </citation>
    <scope>NUCLEOTIDE SEQUENCE [LARGE SCALE GENOMIC DNA]</scope>
    <source>
        <strain evidence="4 5">XGS-01</strain>
    </source>
</reference>
<accession>A0ABY8CAW7</accession>
<feature type="domain" description="Gamma-butyrobetaine hydroxylase-like N-terminal" evidence="3">
    <location>
        <begin position="7"/>
        <end position="91"/>
    </location>
</feature>
<evidence type="ECO:0000259" key="3">
    <source>
        <dbReference type="Pfam" id="PF06155"/>
    </source>
</evidence>
<protein>
    <submittedName>
        <fullName evidence="4">DUF971 domain-containing protein</fullName>
    </submittedName>
</protein>
<keyword evidence="5" id="KW-1185">Reference proteome</keyword>
<keyword evidence="1" id="KW-0479">Metal-binding</keyword>
<dbReference type="PANTHER" id="PTHR35303">
    <property type="entry name" value="OS02G0197800 PROTEIN"/>
    <property type="match status" value="1"/>
</dbReference>
<evidence type="ECO:0000313" key="5">
    <source>
        <dbReference type="Proteomes" id="UP001222275"/>
    </source>
</evidence>